<sequence>MNGVNMLYKGIEDASIRITVILSEFTIFKRDSDFNHEKSTIVWNRGRGRVEDLPYLYDINSWDKKVHVAKNSNFSYGMLFTRYVDVHRL</sequence>
<organism evidence="1 2">
    <name type="scientific">Potamilus streckersoni</name>
    <dbReference type="NCBI Taxonomy" id="2493646"/>
    <lineage>
        <taxon>Eukaryota</taxon>
        <taxon>Metazoa</taxon>
        <taxon>Spiralia</taxon>
        <taxon>Lophotrochozoa</taxon>
        <taxon>Mollusca</taxon>
        <taxon>Bivalvia</taxon>
        <taxon>Autobranchia</taxon>
        <taxon>Heteroconchia</taxon>
        <taxon>Palaeoheterodonta</taxon>
        <taxon>Unionida</taxon>
        <taxon>Unionoidea</taxon>
        <taxon>Unionidae</taxon>
        <taxon>Ambleminae</taxon>
        <taxon>Lampsilini</taxon>
        <taxon>Potamilus</taxon>
    </lineage>
</organism>
<protein>
    <submittedName>
        <fullName evidence="1">Uncharacterized protein</fullName>
    </submittedName>
</protein>
<reference evidence="1" key="1">
    <citation type="journal article" date="2021" name="Genome Biol. Evol.">
        <title>A High-Quality Reference Genome for a Parasitic Bivalve with Doubly Uniparental Inheritance (Bivalvia: Unionida).</title>
        <authorList>
            <person name="Smith C.H."/>
        </authorList>
    </citation>
    <scope>NUCLEOTIDE SEQUENCE</scope>
    <source>
        <strain evidence="1">CHS0354</strain>
    </source>
</reference>
<gene>
    <name evidence="1" type="ORF">CHS0354_009886</name>
</gene>
<reference evidence="1" key="3">
    <citation type="submission" date="2023-05" db="EMBL/GenBank/DDBJ databases">
        <authorList>
            <person name="Smith C.H."/>
        </authorList>
    </citation>
    <scope>NUCLEOTIDE SEQUENCE</scope>
    <source>
        <strain evidence="1">CHS0354</strain>
        <tissue evidence="1">Mantle</tissue>
    </source>
</reference>
<keyword evidence="2" id="KW-1185">Reference proteome</keyword>
<comment type="caution">
    <text evidence="1">The sequence shown here is derived from an EMBL/GenBank/DDBJ whole genome shotgun (WGS) entry which is preliminary data.</text>
</comment>
<name>A0AAE0S4Q4_9BIVA</name>
<evidence type="ECO:0000313" key="2">
    <source>
        <dbReference type="Proteomes" id="UP001195483"/>
    </source>
</evidence>
<evidence type="ECO:0000313" key="1">
    <source>
        <dbReference type="EMBL" id="KAK3585038.1"/>
    </source>
</evidence>
<reference evidence="1" key="2">
    <citation type="journal article" date="2021" name="Genome Biol. Evol.">
        <title>Developing a high-quality reference genome for a parasitic bivalve with doubly uniparental inheritance (Bivalvia: Unionida).</title>
        <authorList>
            <person name="Smith C.H."/>
        </authorList>
    </citation>
    <scope>NUCLEOTIDE SEQUENCE</scope>
    <source>
        <strain evidence="1">CHS0354</strain>
        <tissue evidence="1">Mantle</tissue>
    </source>
</reference>
<proteinExistence type="predicted"/>
<dbReference type="Proteomes" id="UP001195483">
    <property type="component" value="Unassembled WGS sequence"/>
</dbReference>
<dbReference type="AlphaFoldDB" id="A0AAE0S4Q4"/>
<accession>A0AAE0S4Q4</accession>
<dbReference type="EMBL" id="JAEAOA010000628">
    <property type="protein sequence ID" value="KAK3585038.1"/>
    <property type="molecule type" value="Genomic_DNA"/>
</dbReference>